<feature type="region of interest" description="Disordered" evidence="6">
    <location>
        <begin position="128"/>
        <end position="156"/>
    </location>
</feature>
<reference evidence="8" key="1">
    <citation type="journal article" date="2014" name="Nat. Commun.">
        <title>The emerging biofuel crop Camelina sativa retains a highly undifferentiated hexaploid genome structure.</title>
        <authorList>
            <person name="Kagale S."/>
            <person name="Koh C."/>
            <person name="Nixon J."/>
            <person name="Bollina V."/>
            <person name="Clarke W.E."/>
            <person name="Tuteja R."/>
            <person name="Spillane C."/>
            <person name="Robinson S.J."/>
            <person name="Links M.G."/>
            <person name="Clarke C."/>
            <person name="Higgins E.E."/>
            <person name="Huebert T."/>
            <person name="Sharpe A.G."/>
            <person name="Parkin I.A."/>
        </authorList>
    </citation>
    <scope>NUCLEOTIDE SEQUENCE [LARGE SCALE GENOMIC DNA]</scope>
    <source>
        <strain evidence="8">cv. DH55</strain>
    </source>
</reference>
<keyword evidence="5" id="KW-0539">Nucleus</keyword>
<dbReference type="InterPro" id="IPR003340">
    <property type="entry name" value="B3_DNA-bd"/>
</dbReference>
<feature type="compositionally biased region" description="Basic and acidic residues" evidence="6">
    <location>
        <begin position="1"/>
        <end position="12"/>
    </location>
</feature>
<comment type="subcellular location">
    <subcellularLocation>
        <location evidence="1">Nucleus</location>
    </subcellularLocation>
</comment>
<keyword evidence="8" id="KW-1185">Reference proteome</keyword>
<keyword evidence="4" id="KW-0804">Transcription</keyword>
<gene>
    <name evidence="9" type="primary">LOC104702993</name>
</gene>
<proteinExistence type="predicted"/>
<dbReference type="GeneID" id="104702993"/>
<keyword evidence="3" id="KW-0238">DNA-binding</keyword>
<dbReference type="InterPro" id="IPR015300">
    <property type="entry name" value="DNA-bd_pseudobarrel_sf"/>
</dbReference>
<feature type="domain" description="TF-B3" evidence="7">
    <location>
        <begin position="35"/>
        <end position="132"/>
    </location>
</feature>
<reference evidence="9" key="2">
    <citation type="submission" date="2025-08" db="UniProtKB">
        <authorList>
            <consortium name="RefSeq"/>
        </authorList>
    </citation>
    <scope>IDENTIFICATION</scope>
    <source>
        <tissue evidence="9">Leaf</tissue>
    </source>
</reference>
<name>A0ABM0SWQ6_CAMSA</name>
<dbReference type="RefSeq" id="XP_010417230.1">
    <property type="nucleotide sequence ID" value="XM_010418928.2"/>
</dbReference>
<accession>A0ABM0SWQ6</accession>
<dbReference type="SMART" id="SM01019">
    <property type="entry name" value="B3"/>
    <property type="match status" value="3"/>
</dbReference>
<evidence type="ECO:0000259" key="7">
    <source>
        <dbReference type="PROSITE" id="PS50863"/>
    </source>
</evidence>
<dbReference type="SUPFAM" id="SSF101936">
    <property type="entry name" value="DNA-binding pseudobarrel domain"/>
    <property type="match status" value="3"/>
</dbReference>
<evidence type="ECO:0000256" key="6">
    <source>
        <dbReference type="SAM" id="MobiDB-lite"/>
    </source>
</evidence>
<sequence length="385" mass="43542">MMIEEASDHQDNNIEFQRKKKVKQNNPETEADCSCFVAHVTAASLERDALYLPQDFTSSNDLKRKCCKIFLKDGEERSWAMDLRLNKLTDTCYISRGWKHFCDENGKNAGSFFTFKLLENGETPLLSVWPTKSENDRTQGDSNSSQSCEDSTPPNHNRFVTLTLTNDSLKSSRLYLPLPFVRENGMNNPRMVTLLGKDGIRWAANLLRENSGRMSLGKGMKDFSRANGLKIGESFTLELIWENATPVLNLFCKEVKIQNRFVTLTVTHDSLNNNRLNLFQGLPLSFMRENDMNKPGKITLLGNDGTKWIANLLQESRGRMSLGKGWKEFAKANGLEVGVSFTLESIWEDTTPMLGLFSIESTSDKRQQRECCSTASENSSISTKP</sequence>
<feature type="region of interest" description="Disordered" evidence="6">
    <location>
        <begin position="1"/>
        <end position="23"/>
    </location>
</feature>
<dbReference type="CDD" id="cd10017">
    <property type="entry name" value="B3_DNA"/>
    <property type="match status" value="3"/>
</dbReference>
<feature type="compositionally biased region" description="Polar residues" evidence="6">
    <location>
        <begin position="140"/>
        <end position="156"/>
    </location>
</feature>
<dbReference type="PANTHER" id="PTHR31674">
    <property type="entry name" value="B3 DOMAIN-CONTAINING PROTEIN REM-LIKE 3-RELATED"/>
    <property type="match status" value="1"/>
</dbReference>
<evidence type="ECO:0000256" key="2">
    <source>
        <dbReference type="ARBA" id="ARBA00023015"/>
    </source>
</evidence>
<evidence type="ECO:0000256" key="1">
    <source>
        <dbReference type="ARBA" id="ARBA00004123"/>
    </source>
</evidence>
<evidence type="ECO:0000256" key="3">
    <source>
        <dbReference type="ARBA" id="ARBA00023125"/>
    </source>
</evidence>
<dbReference type="PANTHER" id="PTHR31674:SF96">
    <property type="entry name" value="B3 DOMAIN-CONTAINING PROTEIN REM-LIKE 3-RELATED"/>
    <property type="match status" value="1"/>
</dbReference>
<feature type="domain" description="TF-B3" evidence="7">
    <location>
        <begin position="159"/>
        <end position="254"/>
    </location>
</feature>
<protein>
    <submittedName>
        <fullName evidence="9">B3 domain-containing protein REM12-like</fullName>
    </submittedName>
</protein>
<evidence type="ECO:0000256" key="4">
    <source>
        <dbReference type="ARBA" id="ARBA00023163"/>
    </source>
</evidence>
<keyword evidence="2" id="KW-0805">Transcription regulation</keyword>
<dbReference type="Proteomes" id="UP000694864">
    <property type="component" value="Chromosome 7"/>
</dbReference>
<organism evidence="8 9">
    <name type="scientific">Camelina sativa</name>
    <name type="common">False flax</name>
    <name type="synonym">Myagrum sativum</name>
    <dbReference type="NCBI Taxonomy" id="90675"/>
    <lineage>
        <taxon>Eukaryota</taxon>
        <taxon>Viridiplantae</taxon>
        <taxon>Streptophyta</taxon>
        <taxon>Embryophyta</taxon>
        <taxon>Tracheophyta</taxon>
        <taxon>Spermatophyta</taxon>
        <taxon>Magnoliopsida</taxon>
        <taxon>eudicotyledons</taxon>
        <taxon>Gunneridae</taxon>
        <taxon>Pentapetalae</taxon>
        <taxon>rosids</taxon>
        <taxon>malvids</taxon>
        <taxon>Brassicales</taxon>
        <taxon>Brassicaceae</taxon>
        <taxon>Camelineae</taxon>
        <taxon>Camelina</taxon>
    </lineage>
</organism>
<dbReference type="PROSITE" id="PS50863">
    <property type="entry name" value="B3"/>
    <property type="match status" value="3"/>
</dbReference>
<evidence type="ECO:0000256" key="5">
    <source>
        <dbReference type="ARBA" id="ARBA00023242"/>
    </source>
</evidence>
<dbReference type="Gene3D" id="2.40.330.10">
    <property type="entry name" value="DNA-binding pseudobarrel domain"/>
    <property type="match status" value="3"/>
</dbReference>
<feature type="domain" description="TF-B3" evidence="7">
    <location>
        <begin position="261"/>
        <end position="360"/>
    </location>
</feature>
<dbReference type="Pfam" id="PF02362">
    <property type="entry name" value="B3"/>
    <property type="match status" value="3"/>
</dbReference>
<dbReference type="InterPro" id="IPR039218">
    <property type="entry name" value="REM_fam"/>
</dbReference>
<evidence type="ECO:0000313" key="9">
    <source>
        <dbReference type="RefSeq" id="XP_010417230.1"/>
    </source>
</evidence>
<evidence type="ECO:0000313" key="8">
    <source>
        <dbReference type="Proteomes" id="UP000694864"/>
    </source>
</evidence>